<name>A0ABT7Y638_9VIBR</name>
<sequence length="197" mass="22731">MAVISRPKRQGQLDGACGFYSITNAIALLEPELEHSEIFELTLESFFKDGLPIRVVQGTGRGSIKDTLSRTINALHERYRFYDNKAKKNYIFEFKIPFWQHKERTRQDVINVLSNVNYRNGTVALIAYEYNDGDHSYLHWTVIKEFDGIYLYTHDSDGEKTAICIDEARVDALHSKNSARPYNIISSHILVLSRELI</sequence>
<keyword evidence="2" id="KW-1185">Reference proteome</keyword>
<dbReference type="Proteomes" id="UP001169719">
    <property type="component" value="Unassembled WGS sequence"/>
</dbReference>
<dbReference type="EMBL" id="JAUEOZ010000002">
    <property type="protein sequence ID" value="MDN2483521.1"/>
    <property type="molecule type" value="Genomic_DNA"/>
</dbReference>
<reference evidence="1" key="1">
    <citation type="submission" date="2024-05" db="EMBL/GenBank/DDBJ databases">
        <title>Genome Sequences of Four Agar- Degrading Marine Bacteria.</title>
        <authorList>
            <person name="Phillips E.K."/>
            <person name="Shaffer J.C."/>
            <person name="Henson M.W."/>
            <person name="Temperton B."/>
            <person name="Thrash C.J."/>
            <person name="Martin M.O."/>
        </authorList>
    </citation>
    <scope>NUCLEOTIDE SEQUENCE</scope>
    <source>
        <strain evidence="1">EKP203</strain>
    </source>
</reference>
<gene>
    <name evidence="1" type="ORF">QWJ08_19430</name>
</gene>
<organism evidence="1 2">
    <name type="scientific">Vibrio agarivorans</name>
    <dbReference type="NCBI Taxonomy" id="153622"/>
    <lineage>
        <taxon>Bacteria</taxon>
        <taxon>Pseudomonadati</taxon>
        <taxon>Pseudomonadota</taxon>
        <taxon>Gammaproteobacteria</taxon>
        <taxon>Vibrionales</taxon>
        <taxon>Vibrionaceae</taxon>
        <taxon>Vibrio</taxon>
    </lineage>
</organism>
<proteinExistence type="predicted"/>
<protein>
    <recommendedName>
        <fullName evidence="3">Peptidase C39-like domain-containing protein</fullName>
    </recommendedName>
</protein>
<evidence type="ECO:0000313" key="2">
    <source>
        <dbReference type="Proteomes" id="UP001169719"/>
    </source>
</evidence>
<dbReference type="RefSeq" id="WP_289963591.1">
    <property type="nucleotide sequence ID" value="NZ_JAUEOZ010000002.1"/>
</dbReference>
<evidence type="ECO:0000313" key="1">
    <source>
        <dbReference type="EMBL" id="MDN2483521.1"/>
    </source>
</evidence>
<comment type="caution">
    <text evidence="1">The sequence shown here is derived from an EMBL/GenBank/DDBJ whole genome shotgun (WGS) entry which is preliminary data.</text>
</comment>
<evidence type="ECO:0008006" key="3">
    <source>
        <dbReference type="Google" id="ProtNLM"/>
    </source>
</evidence>
<accession>A0ABT7Y638</accession>